<accession>A0A1Y2GGY0</accession>
<name>A0A1Y2GGY0_9FUNG</name>
<comment type="caution">
    <text evidence="1">The sequence shown here is derived from an EMBL/GenBank/DDBJ whole genome shotgun (WGS) entry which is preliminary data.</text>
</comment>
<keyword evidence="2" id="KW-1185">Reference proteome</keyword>
<dbReference type="RefSeq" id="XP_021879357.1">
    <property type="nucleotide sequence ID" value="XM_022028954.1"/>
</dbReference>
<dbReference type="EMBL" id="MCFF01000030">
    <property type="protein sequence ID" value="ORZ10636.1"/>
    <property type="molecule type" value="Genomic_DNA"/>
</dbReference>
<dbReference type="AlphaFoldDB" id="A0A1Y2GGY0"/>
<sequence>MALSDIVNTVQVTLSGVNLVKIAKEERLHPRLFKPIDEAQALQHLLLYSTGKEEDIPNLEARDLNPIGAPKKNALEMLD</sequence>
<organism evidence="1 2">
    <name type="scientific">Lobosporangium transversale</name>
    <dbReference type="NCBI Taxonomy" id="64571"/>
    <lineage>
        <taxon>Eukaryota</taxon>
        <taxon>Fungi</taxon>
        <taxon>Fungi incertae sedis</taxon>
        <taxon>Mucoromycota</taxon>
        <taxon>Mortierellomycotina</taxon>
        <taxon>Mortierellomycetes</taxon>
        <taxon>Mortierellales</taxon>
        <taxon>Mortierellaceae</taxon>
        <taxon>Lobosporangium</taxon>
    </lineage>
</organism>
<dbReference type="InParanoid" id="A0A1Y2GGY0"/>
<proteinExistence type="predicted"/>
<reference evidence="1 2" key="1">
    <citation type="submission" date="2016-07" db="EMBL/GenBank/DDBJ databases">
        <title>Pervasive Adenine N6-methylation of Active Genes in Fungi.</title>
        <authorList>
            <consortium name="DOE Joint Genome Institute"/>
            <person name="Mondo S.J."/>
            <person name="Dannebaum R.O."/>
            <person name="Kuo R.C."/>
            <person name="Labutti K."/>
            <person name="Haridas S."/>
            <person name="Kuo A."/>
            <person name="Salamov A."/>
            <person name="Ahrendt S.R."/>
            <person name="Lipzen A."/>
            <person name="Sullivan W."/>
            <person name="Andreopoulos W.B."/>
            <person name="Clum A."/>
            <person name="Lindquist E."/>
            <person name="Daum C."/>
            <person name="Ramamoorthy G.K."/>
            <person name="Gryganskyi A."/>
            <person name="Culley D."/>
            <person name="Magnuson J.K."/>
            <person name="James T.Y."/>
            <person name="O'Malley M.A."/>
            <person name="Stajich J.E."/>
            <person name="Spatafora J.W."/>
            <person name="Visel A."/>
            <person name="Grigoriev I.V."/>
        </authorList>
    </citation>
    <scope>NUCLEOTIDE SEQUENCE [LARGE SCALE GENOMIC DNA]</scope>
    <source>
        <strain evidence="1 2">NRRL 3116</strain>
    </source>
</reference>
<gene>
    <name evidence="1" type="ORF">BCR41DRAFT_398284</name>
</gene>
<dbReference type="Proteomes" id="UP000193648">
    <property type="component" value="Unassembled WGS sequence"/>
</dbReference>
<dbReference type="GeneID" id="33570797"/>
<evidence type="ECO:0000313" key="2">
    <source>
        <dbReference type="Proteomes" id="UP000193648"/>
    </source>
</evidence>
<protein>
    <submittedName>
        <fullName evidence="1">Uncharacterized protein</fullName>
    </submittedName>
</protein>
<evidence type="ECO:0000313" key="1">
    <source>
        <dbReference type="EMBL" id="ORZ10636.1"/>
    </source>
</evidence>